<proteinExistence type="predicted"/>
<evidence type="ECO:0000256" key="1">
    <source>
        <dbReference type="SAM" id="SignalP"/>
    </source>
</evidence>
<gene>
    <name evidence="2" type="ORF">ACFSW8_00475</name>
</gene>
<sequence>MKPILALAFSIVSGTLLAGNAPEPPPAKMPEKPDVKKIGENLYQLGKITFDSQKKAISFTATLEHNEVLIEYLLTSPEGKIHEALFVTEISPFNLNVAMKLLGYKESKELFQILDENYRPTGKYYASTKEQKQNSRFKVTASWKLDGKDASYDVTKLLENAKTQDDMPDAPWIYSGSYMINGEYKPNVSGDLIAVFTDRSAIASYSGEGRDNDELWIPRKKILPPLGSKVTLTITQTKLNN</sequence>
<evidence type="ECO:0000313" key="3">
    <source>
        <dbReference type="Proteomes" id="UP001597389"/>
    </source>
</evidence>
<dbReference type="NCBIfam" id="NF040466">
    <property type="entry name" value="ydjY_domain"/>
    <property type="match status" value="1"/>
</dbReference>
<evidence type="ECO:0000313" key="2">
    <source>
        <dbReference type="EMBL" id="MFD2157367.1"/>
    </source>
</evidence>
<feature type="chain" id="PRO_5045222276" evidence="1">
    <location>
        <begin position="19"/>
        <end position="241"/>
    </location>
</feature>
<dbReference type="InterPro" id="IPR047750">
    <property type="entry name" value="YdjY-like"/>
</dbReference>
<dbReference type="Proteomes" id="UP001597389">
    <property type="component" value="Unassembled WGS sequence"/>
</dbReference>
<organism evidence="2 3">
    <name type="scientific">Rubritalea tangerina</name>
    <dbReference type="NCBI Taxonomy" id="430798"/>
    <lineage>
        <taxon>Bacteria</taxon>
        <taxon>Pseudomonadati</taxon>
        <taxon>Verrucomicrobiota</taxon>
        <taxon>Verrucomicrobiia</taxon>
        <taxon>Verrucomicrobiales</taxon>
        <taxon>Rubritaleaceae</taxon>
        <taxon>Rubritalea</taxon>
    </lineage>
</organism>
<keyword evidence="3" id="KW-1185">Reference proteome</keyword>
<reference evidence="3" key="1">
    <citation type="journal article" date="2019" name="Int. J. Syst. Evol. Microbiol.">
        <title>The Global Catalogue of Microorganisms (GCM) 10K type strain sequencing project: providing services to taxonomists for standard genome sequencing and annotation.</title>
        <authorList>
            <consortium name="The Broad Institute Genomics Platform"/>
            <consortium name="The Broad Institute Genome Sequencing Center for Infectious Disease"/>
            <person name="Wu L."/>
            <person name="Ma J."/>
        </authorList>
    </citation>
    <scope>NUCLEOTIDE SEQUENCE [LARGE SCALE GENOMIC DNA]</scope>
    <source>
        <strain evidence="3">CCUG 57942</strain>
    </source>
</reference>
<keyword evidence="1" id="KW-0732">Signal</keyword>
<dbReference type="RefSeq" id="WP_377177172.1">
    <property type="nucleotide sequence ID" value="NZ_JBHUJB010000005.1"/>
</dbReference>
<accession>A0ABW4Z6D4</accession>
<dbReference type="EMBL" id="JBHUJB010000005">
    <property type="protein sequence ID" value="MFD2157367.1"/>
    <property type="molecule type" value="Genomic_DNA"/>
</dbReference>
<comment type="caution">
    <text evidence="2">The sequence shown here is derived from an EMBL/GenBank/DDBJ whole genome shotgun (WGS) entry which is preliminary data.</text>
</comment>
<protein>
    <submittedName>
        <fullName evidence="2">YdjY domain-containing protein</fullName>
    </submittedName>
</protein>
<name>A0ABW4Z6D4_9BACT</name>
<feature type="signal peptide" evidence="1">
    <location>
        <begin position="1"/>
        <end position="18"/>
    </location>
</feature>